<keyword evidence="4 12" id="KW-0732">Signal</keyword>
<feature type="signal peptide" evidence="12">
    <location>
        <begin position="1"/>
        <end position="20"/>
    </location>
</feature>
<comment type="catalytic activity">
    <reaction evidence="8">
        <text>Eliminative cleavage of (1-&gt;4)-alpha-D-galacturonan methyl ester to give oligosaccharides with 4-deoxy-6-O-methyl-alpha-D-galact-4-enuronosyl groups at their non-reducing ends.</text>
        <dbReference type="EC" id="4.2.2.10"/>
    </reaction>
</comment>
<evidence type="ECO:0000256" key="2">
    <source>
        <dbReference type="ARBA" id="ARBA00010980"/>
    </source>
</evidence>
<keyword evidence="11" id="KW-0119">Carbohydrate metabolism</keyword>
<keyword evidence="15" id="KW-1185">Reference proteome</keyword>
<dbReference type="STRING" id="503106.A0A218ZF92"/>
<evidence type="ECO:0000259" key="13">
    <source>
        <dbReference type="SMART" id="SM00656"/>
    </source>
</evidence>
<keyword evidence="5" id="KW-1015">Disulfide bond</keyword>
<dbReference type="EC" id="4.2.2.10" evidence="10"/>
<sequence>MKSLTFIVASMAAFVGQSAAAGVTGEAPGFATGTTGGGAAVGAYPADIFELKTWLTDAVPRTILIDKEYNFLKSENVTTEDGCRPDANVCPGQGGQDAINHAEWCTNGNAGDPAIVKTVKVTYDTAPRKPINVASNKSLVGVGSNAVLRGKGLRIKGSKNIIIQNIHITDLNPQLIWGGDAITLAGTDLVWIDHVKTSLIGRQHLVTGGLASNRVAITNCEFDGSTSWSNTCDNHHYWTIYFTGAADLITFAGNYIHHTSGRSPKLTAGTLLHAVNNLWSDNTGHALDIGTGVSVVAEGNTFIKVEKPILENLGALFAPSALSDACTGPLGRPCQGNVLSNSGPFVGDDTSMLAKFKGKEVIGSVPAPDTNIRASAGVGKVTPKC</sequence>
<keyword evidence="11" id="KW-0624">Polysaccharide degradation</keyword>
<keyword evidence="7 11" id="KW-0456">Lyase</keyword>
<dbReference type="AlphaFoldDB" id="A0A218ZF92"/>
<organism evidence="14 15">
    <name type="scientific">Diplocarpon coronariae</name>
    <dbReference type="NCBI Taxonomy" id="2795749"/>
    <lineage>
        <taxon>Eukaryota</taxon>
        <taxon>Fungi</taxon>
        <taxon>Dikarya</taxon>
        <taxon>Ascomycota</taxon>
        <taxon>Pezizomycotina</taxon>
        <taxon>Leotiomycetes</taxon>
        <taxon>Helotiales</taxon>
        <taxon>Drepanopezizaceae</taxon>
        <taxon>Diplocarpon</taxon>
    </lineage>
</organism>
<feature type="chain" id="PRO_5012600800" description="pectin lyase" evidence="12">
    <location>
        <begin position="21"/>
        <end position="385"/>
    </location>
</feature>
<evidence type="ECO:0000313" key="14">
    <source>
        <dbReference type="EMBL" id="OWP06687.1"/>
    </source>
</evidence>
<dbReference type="InterPro" id="IPR011050">
    <property type="entry name" value="Pectin_lyase_fold/virulence"/>
</dbReference>
<protein>
    <recommendedName>
        <fullName evidence="10">pectin lyase</fullName>
        <ecNumber evidence="10">4.2.2.10</ecNumber>
    </recommendedName>
</protein>
<dbReference type="InterPro" id="IPR012334">
    <property type="entry name" value="Pectin_lyas_fold"/>
</dbReference>
<evidence type="ECO:0000256" key="4">
    <source>
        <dbReference type="ARBA" id="ARBA00022729"/>
    </source>
</evidence>
<evidence type="ECO:0000256" key="7">
    <source>
        <dbReference type="ARBA" id="ARBA00023239"/>
    </source>
</evidence>
<dbReference type="GO" id="GO:0030570">
    <property type="term" value="F:pectate lyase activity"/>
    <property type="evidence" value="ECO:0007669"/>
    <property type="project" value="InterPro"/>
</dbReference>
<evidence type="ECO:0000313" key="15">
    <source>
        <dbReference type="Proteomes" id="UP000242519"/>
    </source>
</evidence>
<comment type="function">
    <text evidence="9">Pectinolytic enzymes consist of four classes of enzymes: pectin lyase, polygalacturonase, pectin methylesterase and rhamnogalacturonase. Among pectinolytic enzymes, pectin lyase is the most important in depolymerization of pectin, since it cleaves internal glycosidic bonds of highly methylated pectins.</text>
</comment>
<dbReference type="InterPro" id="IPR045032">
    <property type="entry name" value="PEL"/>
</dbReference>
<evidence type="ECO:0000256" key="1">
    <source>
        <dbReference type="ARBA" id="ARBA00004613"/>
    </source>
</evidence>
<dbReference type="PANTHER" id="PTHR31683:SF67">
    <property type="entry name" value="PECTIN LYASE F-RELATED"/>
    <property type="match status" value="1"/>
</dbReference>
<dbReference type="GO" id="GO:0005576">
    <property type="term" value="C:extracellular region"/>
    <property type="evidence" value="ECO:0007669"/>
    <property type="project" value="UniProtKB-SubCell"/>
</dbReference>
<comment type="similarity">
    <text evidence="2 11">Belongs to the polysaccharide lyase 1 family.</text>
</comment>
<evidence type="ECO:0000256" key="10">
    <source>
        <dbReference type="ARBA" id="ARBA00039082"/>
    </source>
</evidence>
<dbReference type="InterPro" id="IPR002022">
    <property type="entry name" value="Pec_lyase"/>
</dbReference>
<dbReference type="GO" id="GO:0000272">
    <property type="term" value="P:polysaccharide catabolic process"/>
    <property type="evidence" value="ECO:0007669"/>
    <property type="project" value="UniProtKB-KW"/>
</dbReference>
<dbReference type="SUPFAM" id="SSF51126">
    <property type="entry name" value="Pectin lyase-like"/>
    <property type="match status" value="1"/>
</dbReference>
<dbReference type="EMBL" id="MZNU01000038">
    <property type="protein sequence ID" value="OWP06687.1"/>
    <property type="molecule type" value="Genomic_DNA"/>
</dbReference>
<proteinExistence type="inferred from homology"/>
<dbReference type="FunFam" id="2.160.20.10:FF:000003">
    <property type="entry name" value="Pectin lyase F"/>
    <property type="match status" value="1"/>
</dbReference>
<dbReference type="SMART" id="SM00656">
    <property type="entry name" value="Amb_all"/>
    <property type="match status" value="1"/>
</dbReference>
<comment type="subcellular location">
    <subcellularLocation>
        <location evidence="1 11">Secreted</location>
    </subcellularLocation>
</comment>
<gene>
    <name evidence="14" type="ORF">B2J93_5166</name>
</gene>
<reference evidence="14 15" key="1">
    <citation type="submission" date="2017-04" db="EMBL/GenBank/DDBJ databases">
        <title>Draft genome sequence of Marssonina coronaria NL1: causal agent of apple blotch.</title>
        <authorList>
            <person name="Cheng Q."/>
        </authorList>
    </citation>
    <scope>NUCLEOTIDE SEQUENCE [LARGE SCALE GENOMIC DNA]</scope>
    <source>
        <strain evidence="14 15">NL1</strain>
    </source>
</reference>
<dbReference type="OrthoDB" id="1637350at2759"/>
<evidence type="ECO:0000256" key="8">
    <source>
        <dbReference type="ARBA" id="ARBA00036818"/>
    </source>
</evidence>
<keyword evidence="6" id="KW-0325">Glycoprotein</keyword>
<dbReference type="PANTHER" id="PTHR31683">
    <property type="entry name" value="PECTATE LYASE 18-RELATED"/>
    <property type="match status" value="1"/>
</dbReference>
<evidence type="ECO:0000256" key="9">
    <source>
        <dbReference type="ARBA" id="ARBA00037631"/>
    </source>
</evidence>
<dbReference type="GO" id="GO:0047490">
    <property type="term" value="F:pectin lyase activity"/>
    <property type="evidence" value="ECO:0007669"/>
    <property type="project" value="UniProtKB-EC"/>
</dbReference>
<evidence type="ECO:0000256" key="3">
    <source>
        <dbReference type="ARBA" id="ARBA00022525"/>
    </source>
</evidence>
<evidence type="ECO:0000256" key="5">
    <source>
        <dbReference type="ARBA" id="ARBA00023157"/>
    </source>
</evidence>
<keyword evidence="3 11" id="KW-0964">Secreted</keyword>
<comment type="caution">
    <text evidence="14">The sequence shown here is derived from an EMBL/GenBank/DDBJ whole genome shotgun (WGS) entry which is preliminary data.</text>
</comment>
<feature type="domain" description="Pectate lyase" evidence="13">
    <location>
        <begin position="98"/>
        <end position="308"/>
    </location>
</feature>
<evidence type="ECO:0000256" key="6">
    <source>
        <dbReference type="ARBA" id="ARBA00023180"/>
    </source>
</evidence>
<name>A0A218ZF92_9HELO</name>
<dbReference type="Pfam" id="PF00544">
    <property type="entry name" value="Pectate_lyase_4"/>
    <property type="match status" value="1"/>
</dbReference>
<evidence type="ECO:0000256" key="11">
    <source>
        <dbReference type="RuleBase" id="RU361173"/>
    </source>
</evidence>
<dbReference type="InParanoid" id="A0A218ZF92"/>
<dbReference type="Gene3D" id="2.160.20.10">
    <property type="entry name" value="Single-stranded right-handed beta-helix, Pectin lyase-like"/>
    <property type="match status" value="1"/>
</dbReference>
<dbReference type="Proteomes" id="UP000242519">
    <property type="component" value="Unassembled WGS sequence"/>
</dbReference>
<evidence type="ECO:0000256" key="12">
    <source>
        <dbReference type="SAM" id="SignalP"/>
    </source>
</evidence>
<accession>A0A218ZF92</accession>